<keyword evidence="2" id="KW-1003">Cell membrane</keyword>
<name>A0A913ZQR0_PATMI</name>
<dbReference type="GO" id="GO:0009755">
    <property type="term" value="P:hormone-mediated signaling pathway"/>
    <property type="evidence" value="ECO:0007669"/>
    <property type="project" value="TreeGrafter"/>
</dbReference>
<dbReference type="SMART" id="SM00192">
    <property type="entry name" value="LDLa"/>
    <property type="match status" value="10"/>
</dbReference>
<evidence type="ECO:0000313" key="17">
    <source>
        <dbReference type="EnsemblMetazoa" id="XP_038053416.1"/>
    </source>
</evidence>
<evidence type="ECO:0000256" key="3">
    <source>
        <dbReference type="ARBA" id="ARBA00022614"/>
    </source>
</evidence>
<dbReference type="PROSITE" id="PS50068">
    <property type="entry name" value="LDLRA_2"/>
    <property type="match status" value="9"/>
</dbReference>
<dbReference type="SUPFAM" id="SSF49854">
    <property type="entry name" value="Spermadhesin, CUB domain"/>
    <property type="match status" value="2"/>
</dbReference>
<feature type="disulfide bond" evidence="12">
    <location>
        <begin position="298"/>
        <end position="313"/>
    </location>
</feature>
<feature type="disulfide bond" evidence="12">
    <location>
        <begin position="1075"/>
        <end position="1090"/>
    </location>
</feature>
<dbReference type="InterPro" id="IPR003591">
    <property type="entry name" value="Leu-rich_rpt_typical-subtyp"/>
</dbReference>
<dbReference type="SUPFAM" id="SSF52058">
    <property type="entry name" value="L domain-like"/>
    <property type="match status" value="1"/>
</dbReference>
<comment type="caution">
    <text evidence="12">Lacks conserved residue(s) required for the propagation of feature annotation.</text>
</comment>
<dbReference type="InterPro" id="IPR023415">
    <property type="entry name" value="LDLR_class-A_CS"/>
</dbReference>
<evidence type="ECO:0000259" key="15">
    <source>
        <dbReference type="PROSITE" id="PS01180"/>
    </source>
</evidence>
<keyword evidence="7" id="KW-0297">G-protein coupled receptor</keyword>
<dbReference type="Pfam" id="PF00057">
    <property type="entry name" value="Ldl_recept_a"/>
    <property type="match status" value="4"/>
</dbReference>
<feature type="transmembrane region" description="Helical" evidence="13">
    <location>
        <begin position="1400"/>
        <end position="1419"/>
    </location>
</feature>
<dbReference type="GO" id="GO:0005886">
    <property type="term" value="C:plasma membrane"/>
    <property type="evidence" value="ECO:0007669"/>
    <property type="project" value="UniProtKB-SubCell"/>
</dbReference>
<dbReference type="InterPro" id="IPR036055">
    <property type="entry name" value="LDL_receptor-like_sf"/>
</dbReference>
<dbReference type="SMART" id="SM00042">
    <property type="entry name" value="CUB"/>
    <property type="match status" value="2"/>
</dbReference>
<feature type="disulfide bond" evidence="12">
    <location>
        <begin position="468"/>
        <end position="483"/>
    </location>
</feature>
<dbReference type="CDD" id="cd00041">
    <property type="entry name" value="CUB"/>
    <property type="match status" value="2"/>
</dbReference>
<feature type="signal peptide" evidence="14">
    <location>
        <begin position="1"/>
        <end position="23"/>
    </location>
</feature>
<dbReference type="InterPro" id="IPR000276">
    <property type="entry name" value="GPCR_Rhodpsn"/>
</dbReference>
<feature type="transmembrane region" description="Helical" evidence="13">
    <location>
        <begin position="1303"/>
        <end position="1322"/>
    </location>
</feature>
<dbReference type="Gene3D" id="1.20.1070.10">
    <property type="entry name" value="Rhodopsin 7-helix transmembrane proteins"/>
    <property type="match status" value="1"/>
</dbReference>
<dbReference type="GeneID" id="119725894"/>
<dbReference type="PROSITE" id="PS01180">
    <property type="entry name" value="CUB"/>
    <property type="match status" value="2"/>
</dbReference>
<evidence type="ECO:0000256" key="1">
    <source>
        <dbReference type="ARBA" id="ARBA00004651"/>
    </source>
</evidence>
<dbReference type="PANTHER" id="PTHR24372:SF77">
    <property type="entry name" value="G-PROTEIN COUPLED RECEPTORS FAMILY 1 PROFILE DOMAIN-CONTAINING PROTEIN"/>
    <property type="match status" value="1"/>
</dbReference>
<dbReference type="Pfam" id="PF00431">
    <property type="entry name" value="CUB"/>
    <property type="match status" value="2"/>
</dbReference>
<dbReference type="PROSITE" id="PS50262">
    <property type="entry name" value="G_PROTEIN_RECEP_F1_2"/>
    <property type="match status" value="1"/>
</dbReference>
<feature type="domain" description="CUB" evidence="15">
    <location>
        <begin position="728"/>
        <end position="850"/>
    </location>
</feature>
<keyword evidence="4 13" id="KW-0812">Transmembrane</keyword>
<feature type="disulfide bond" evidence="12">
    <location>
        <begin position="660"/>
        <end position="678"/>
    </location>
</feature>
<dbReference type="EnsemblMetazoa" id="XM_038197488.1">
    <property type="protein sequence ID" value="XP_038053416.1"/>
    <property type="gene ID" value="LOC119725894"/>
</dbReference>
<dbReference type="Gene3D" id="3.80.10.10">
    <property type="entry name" value="Ribonuclease Inhibitor"/>
    <property type="match status" value="1"/>
</dbReference>
<dbReference type="OrthoDB" id="10020456at2759"/>
<reference evidence="17" key="1">
    <citation type="submission" date="2022-11" db="UniProtKB">
        <authorList>
            <consortium name="EnsemblMetazoa"/>
        </authorList>
    </citation>
    <scope>IDENTIFICATION</scope>
</reference>
<evidence type="ECO:0000259" key="16">
    <source>
        <dbReference type="PROSITE" id="PS50262"/>
    </source>
</evidence>
<keyword evidence="5" id="KW-0677">Repeat</keyword>
<dbReference type="Pfam" id="PF13855">
    <property type="entry name" value="LRR_8"/>
    <property type="match status" value="1"/>
</dbReference>
<feature type="disulfide bond" evidence="12">
    <location>
        <begin position="89"/>
        <end position="104"/>
    </location>
</feature>
<organism evidence="17 18">
    <name type="scientific">Patiria miniata</name>
    <name type="common">Bat star</name>
    <name type="synonym">Asterina miniata</name>
    <dbReference type="NCBI Taxonomy" id="46514"/>
    <lineage>
        <taxon>Eukaryota</taxon>
        <taxon>Metazoa</taxon>
        <taxon>Echinodermata</taxon>
        <taxon>Eleutherozoa</taxon>
        <taxon>Asterozoa</taxon>
        <taxon>Asteroidea</taxon>
        <taxon>Valvatacea</taxon>
        <taxon>Valvatida</taxon>
        <taxon>Asterinidae</taxon>
        <taxon>Patiria</taxon>
    </lineage>
</organism>
<evidence type="ECO:0000256" key="10">
    <source>
        <dbReference type="ARBA" id="ARBA00023170"/>
    </source>
</evidence>
<dbReference type="GO" id="GO:0008528">
    <property type="term" value="F:G protein-coupled peptide receptor activity"/>
    <property type="evidence" value="ECO:0007669"/>
    <property type="project" value="TreeGrafter"/>
</dbReference>
<feature type="disulfide bond" evidence="12">
    <location>
        <begin position="1036"/>
        <end position="1051"/>
    </location>
</feature>
<feature type="disulfide bond" evidence="12">
    <location>
        <begin position="35"/>
        <end position="53"/>
    </location>
</feature>
<keyword evidence="6 13" id="KW-1133">Transmembrane helix</keyword>
<dbReference type="InterPro" id="IPR032675">
    <property type="entry name" value="LRR_dom_sf"/>
</dbReference>
<feature type="transmembrane region" description="Helical" evidence="13">
    <location>
        <begin position="1597"/>
        <end position="1616"/>
    </location>
</feature>
<evidence type="ECO:0000313" key="18">
    <source>
        <dbReference type="Proteomes" id="UP000887568"/>
    </source>
</evidence>
<dbReference type="InterPro" id="IPR000859">
    <property type="entry name" value="CUB_dom"/>
</dbReference>
<proteinExistence type="predicted"/>
<keyword evidence="11" id="KW-0807">Transducer</keyword>
<keyword evidence="3" id="KW-0433">Leucine-rich repeat</keyword>
<dbReference type="RefSeq" id="XP_038053416.1">
    <property type="nucleotide sequence ID" value="XM_038197488.1"/>
</dbReference>
<dbReference type="Proteomes" id="UP000887568">
    <property type="component" value="Unplaced"/>
</dbReference>
<dbReference type="Gene3D" id="2.60.120.290">
    <property type="entry name" value="Spermadhesin, CUB domain"/>
    <property type="match status" value="2"/>
</dbReference>
<dbReference type="SUPFAM" id="SSF81321">
    <property type="entry name" value="Family A G protein-coupled receptor-like"/>
    <property type="match status" value="1"/>
</dbReference>
<feature type="domain" description="G-protein coupled receptors family 1 profile" evidence="16">
    <location>
        <begin position="1315"/>
        <end position="1617"/>
    </location>
</feature>
<evidence type="ECO:0000256" key="8">
    <source>
        <dbReference type="ARBA" id="ARBA00023136"/>
    </source>
</evidence>
<dbReference type="CDD" id="cd00112">
    <property type="entry name" value="LDLa"/>
    <property type="match status" value="8"/>
</dbReference>
<evidence type="ECO:0000256" key="12">
    <source>
        <dbReference type="PROSITE-ProRule" id="PRU00124"/>
    </source>
</evidence>
<feature type="disulfide bond" evidence="12">
    <location>
        <begin position="672"/>
        <end position="687"/>
    </location>
</feature>
<evidence type="ECO:0000256" key="7">
    <source>
        <dbReference type="ARBA" id="ARBA00023040"/>
    </source>
</evidence>
<dbReference type="InterPro" id="IPR001611">
    <property type="entry name" value="Leu-rich_rpt"/>
</dbReference>
<protein>
    <submittedName>
        <fullName evidence="17">Uncharacterized protein</fullName>
    </submittedName>
</protein>
<keyword evidence="14" id="KW-0732">Signal</keyword>
<evidence type="ECO:0000256" key="11">
    <source>
        <dbReference type="ARBA" id="ARBA00023224"/>
    </source>
</evidence>
<evidence type="ECO:0000256" key="13">
    <source>
        <dbReference type="SAM" id="Phobius"/>
    </source>
</evidence>
<keyword evidence="8 13" id="KW-0472">Membrane</keyword>
<evidence type="ECO:0000256" key="6">
    <source>
        <dbReference type="ARBA" id="ARBA00022989"/>
    </source>
</evidence>
<feature type="disulfide bond" evidence="12">
    <location>
        <begin position="653"/>
        <end position="665"/>
    </location>
</feature>
<dbReference type="InterPro" id="IPR017452">
    <property type="entry name" value="GPCR_Rhodpsn_7TM"/>
</dbReference>
<feature type="transmembrane region" description="Helical" evidence="13">
    <location>
        <begin position="1504"/>
        <end position="1532"/>
    </location>
</feature>
<dbReference type="PANTHER" id="PTHR24372">
    <property type="entry name" value="GLYCOPROTEIN HORMONE RECEPTOR"/>
    <property type="match status" value="1"/>
</dbReference>
<feature type="disulfide bond" evidence="12">
    <location>
        <begin position="493"/>
        <end position="511"/>
    </location>
</feature>
<accession>A0A913ZQR0</accession>
<comment type="subcellular location">
    <subcellularLocation>
        <location evidence="1">Cell membrane</location>
        <topology evidence="1">Multi-pass membrane protein</topology>
    </subcellularLocation>
</comment>
<evidence type="ECO:0000256" key="5">
    <source>
        <dbReference type="ARBA" id="ARBA00022737"/>
    </source>
</evidence>
<dbReference type="InterPro" id="IPR002172">
    <property type="entry name" value="LDrepeatLR_classA_rpt"/>
</dbReference>
<feature type="transmembrane region" description="Helical" evidence="13">
    <location>
        <begin position="1562"/>
        <end position="1585"/>
    </location>
</feature>
<dbReference type="Pfam" id="PF00001">
    <property type="entry name" value="7tm_1"/>
    <property type="match status" value="2"/>
</dbReference>
<feature type="disulfide bond" evidence="12">
    <location>
        <begin position="710"/>
        <end position="725"/>
    </location>
</feature>
<dbReference type="InterPro" id="IPR035914">
    <property type="entry name" value="Sperma_CUB_dom_sf"/>
</dbReference>
<evidence type="ECO:0000256" key="4">
    <source>
        <dbReference type="ARBA" id="ARBA00022692"/>
    </source>
</evidence>
<feature type="disulfide bond" evidence="12">
    <location>
        <begin position="486"/>
        <end position="498"/>
    </location>
</feature>
<feature type="disulfide bond" evidence="12">
    <location>
        <begin position="47"/>
        <end position="62"/>
    </location>
</feature>
<feature type="transmembrane region" description="Helical" evidence="13">
    <location>
        <begin position="1343"/>
        <end position="1364"/>
    </location>
</feature>
<dbReference type="SUPFAM" id="SSF57424">
    <property type="entry name" value="LDL receptor-like module"/>
    <property type="match status" value="7"/>
</dbReference>
<dbReference type="PRINTS" id="PR00261">
    <property type="entry name" value="LDLRECEPTOR"/>
</dbReference>
<feature type="chain" id="PRO_5037801991" evidence="14">
    <location>
        <begin position="24"/>
        <end position="1671"/>
    </location>
</feature>
<evidence type="ECO:0000256" key="14">
    <source>
        <dbReference type="SAM" id="SignalP"/>
    </source>
</evidence>
<keyword evidence="10" id="KW-0675">Receptor</keyword>
<dbReference type="Gene3D" id="4.10.400.10">
    <property type="entry name" value="Low-density Lipoprotein Receptor"/>
    <property type="match status" value="7"/>
</dbReference>
<keyword evidence="9 12" id="KW-1015">Disulfide bond</keyword>
<sequence>MVWKIALFLTWTSVSLFFATTWARDPCTGPGYFACGDGSCIPRELVCSGYSECLNRADETDCEILHWCGEDFPCRYSMFDPCIDYGARCSGTAECQDASDELGCGPPYFCRADQFFCPSDYTCRDFTELCDGVNDCPGFDESFCHRVCGEEEYPLPFNEIVYVDHFTNDRFLSGFYQCSWYVVAEVHAYIFIEVLHLQIPSFGKFRLSAGVGSDPTVTETVLFSTDVSTVDMGKIYVGSQTTRAWVLMRSSRIRGDEQFEPQVALKIYQHQERLCPAGFTSCSNETDVTVCITESALCDAQFDCPDFWDESRCDVKRNELCGVRQLLSLDPVGRREFQIHAAYDPWAISTDCLWFVDVPPESRVEIIIHTFPGNDALLMFGTTHENHTVDQSATFLVVSREKWVMPSVYTPIAGEPLWITAHLISSLFVQNEMGLAAFTLRTFMEIECGSDEFACYGSELCLPLSQRCDGIPQCPSLSDERGCNECEPHVFTCDVHKCVEEKLLCDGLAQCQDMTDEYLCGHCVTTPAIDLSDGDIHQLSWMPASRHPGDCLFFLTASADHQISVRLRRIPQFSLDYPNLELAMGNGHNISDQSTRLFNVGFLLENSYREVVTSSGPLMWIKYKFADYANDQVDVFNSESILLEMSQIRQDACTDNDHACAPGECISQQHVCNGYVDCLDYSDEIGCGNCTSNEFLCLSGDRCIHETSLCDHVSHCSDGSDVDACGPCGRSLIDLSYREANSAQSRILTSPGYPQPYPQSLSCSWLVKAPDGHRALAKIEAFQMSTDYDTVTFGWGIDPTDVNSRIGSELMGQDLGLASVASRDKHLWIKFTSGLSPSTYSGFSIRIEAQETVTCDDGQTMCGEPDTLCVTENASEYQKSYLCGDDICGKRKMHLGENIPHTLTSPNYPNDYPNDVNCVWEFQASREFSAIVVTILDFQTESKYDKVRIGGPGLYLGDIAEGSTNSIIITGTTHITTVTSQISTVNVTLTTDWSITKKGFQMTVEAFKYFPLGDCSGDLDLLCENTTICIAPDGVCNGFKDCAFGFDEQQCYTIDCSGFFQCSRSRECILWDKVCDGTDDCLLGDDEIRCDVNRCPSGCKCYYKDNALYVICQSGWSTDTLGNMAATTEVLELSSGFINVLEPGLFKRFFKLQALYLTDNHIQRIPHWSFDGLQNLLWLNISLNDFTTLESNAFQGLHKLQGIVISHVPLLTIEESAFNGLQELRTLVLIRGRFAHAQDEPVNIHPSAVLDLTNLQTLYLDDHRLCCEFRKRETFDVDNCFTTEQQSPLFNCGSLMQNTFLRVSMWFLGLSAVIGNLGVVVWRSWTSVNGNLGHGTKYVNNFLILNLAVSDFLMGIYMVIIAAADVSFGEAYYMVASEWRLSVVCKLAGVMSVLSSEASVFFITLISLDRILCIGFPHGRVRLAKSKARRAALIIWVVAFVLSSLPTILIGSDTNSDIYGLSDVCIGLPLITKPASYALKEDDIGNPLGSQSFKIPIPQDHRPAWVYSIVLFLGVNLLCFLTVALCYVFIFIKVRDSYQRVRGSRSRGSTVHQADRKEINMALRMAVIVGTDFCCWMPVIVMGLLSQSGAVTIQPHMYAWTVVFILPINSSLNPYLYTIFSVVSIRCSTNGSSSTKTTSALRTKGKNKNQVADTVVACKCAHSCPESETHL</sequence>
<keyword evidence="18" id="KW-1185">Reference proteome</keyword>
<feature type="disulfide bond" evidence="12">
    <location>
        <begin position="505"/>
        <end position="520"/>
    </location>
</feature>
<evidence type="ECO:0000256" key="2">
    <source>
        <dbReference type="ARBA" id="ARBA00022475"/>
    </source>
</evidence>
<evidence type="ECO:0000256" key="9">
    <source>
        <dbReference type="ARBA" id="ARBA00023157"/>
    </source>
</evidence>
<dbReference type="PROSITE" id="PS51450">
    <property type="entry name" value="LRR"/>
    <property type="match status" value="1"/>
</dbReference>
<feature type="transmembrane region" description="Helical" evidence="13">
    <location>
        <begin position="1431"/>
        <end position="1451"/>
    </location>
</feature>
<feature type="disulfide bond" evidence="12">
    <location>
        <begin position="1056"/>
        <end position="1068"/>
    </location>
</feature>
<dbReference type="GO" id="GO:0007189">
    <property type="term" value="P:adenylate cyclase-activating G protein-coupled receptor signaling pathway"/>
    <property type="evidence" value="ECO:0007669"/>
    <property type="project" value="TreeGrafter"/>
</dbReference>
<dbReference type="SMART" id="SM00369">
    <property type="entry name" value="LRR_TYP"/>
    <property type="match status" value="2"/>
</dbReference>
<dbReference type="PROSITE" id="PS01209">
    <property type="entry name" value="LDLRA_1"/>
    <property type="match status" value="3"/>
</dbReference>
<feature type="domain" description="CUB" evidence="15">
    <location>
        <begin position="883"/>
        <end position="1007"/>
    </location>
</feature>
<dbReference type="OMA" id="QRDERIC"/>